<dbReference type="InterPro" id="IPR035919">
    <property type="entry name" value="EAL_sf"/>
</dbReference>
<evidence type="ECO:0000313" key="5">
    <source>
        <dbReference type="Proteomes" id="UP000769766"/>
    </source>
</evidence>
<name>A0A932CNN4_UNCTE</name>
<dbReference type="InterPro" id="IPR000700">
    <property type="entry name" value="PAS-assoc_C"/>
</dbReference>
<dbReference type="InterPro" id="IPR001633">
    <property type="entry name" value="EAL_dom"/>
</dbReference>
<feature type="domain" description="PAC" evidence="1">
    <location>
        <begin position="45"/>
        <end position="98"/>
    </location>
</feature>
<dbReference type="SUPFAM" id="SSF141868">
    <property type="entry name" value="EAL domain-like"/>
    <property type="match status" value="1"/>
</dbReference>
<dbReference type="InterPro" id="IPR013656">
    <property type="entry name" value="PAS_4"/>
</dbReference>
<dbReference type="CDD" id="cd01949">
    <property type="entry name" value="GGDEF"/>
    <property type="match status" value="1"/>
</dbReference>
<dbReference type="PANTHER" id="PTHR44757:SF2">
    <property type="entry name" value="BIOFILM ARCHITECTURE MAINTENANCE PROTEIN MBAA"/>
    <property type="match status" value="1"/>
</dbReference>
<proteinExistence type="predicted"/>
<accession>A0A932CNN4</accession>
<dbReference type="CDD" id="cd01948">
    <property type="entry name" value="EAL"/>
    <property type="match status" value="1"/>
</dbReference>
<dbReference type="InterPro" id="IPR052155">
    <property type="entry name" value="Biofilm_reg_signaling"/>
</dbReference>
<evidence type="ECO:0000259" key="1">
    <source>
        <dbReference type="PROSITE" id="PS50113"/>
    </source>
</evidence>
<dbReference type="InterPro" id="IPR035965">
    <property type="entry name" value="PAS-like_dom_sf"/>
</dbReference>
<dbReference type="AlphaFoldDB" id="A0A932CNN4"/>
<dbReference type="InterPro" id="IPR000160">
    <property type="entry name" value="GGDEF_dom"/>
</dbReference>
<comment type="caution">
    <text evidence="4">The sequence shown here is derived from an EMBL/GenBank/DDBJ whole genome shotgun (WGS) entry which is preliminary data.</text>
</comment>
<feature type="domain" description="EAL" evidence="2">
    <location>
        <begin position="273"/>
        <end position="527"/>
    </location>
</feature>
<dbReference type="SUPFAM" id="SSF55785">
    <property type="entry name" value="PYP-like sensor domain (PAS domain)"/>
    <property type="match status" value="1"/>
</dbReference>
<dbReference type="Pfam" id="PF08448">
    <property type="entry name" value="PAS_4"/>
    <property type="match status" value="1"/>
</dbReference>
<organism evidence="4 5">
    <name type="scientific">Tectimicrobiota bacterium</name>
    <dbReference type="NCBI Taxonomy" id="2528274"/>
    <lineage>
        <taxon>Bacteria</taxon>
        <taxon>Pseudomonadati</taxon>
        <taxon>Nitrospinota/Tectimicrobiota group</taxon>
        <taxon>Candidatus Tectimicrobiota</taxon>
    </lineage>
</organism>
<dbReference type="SMART" id="SM00267">
    <property type="entry name" value="GGDEF"/>
    <property type="match status" value="1"/>
</dbReference>
<dbReference type="NCBIfam" id="TIGR00229">
    <property type="entry name" value="sensory_box"/>
    <property type="match status" value="1"/>
</dbReference>
<evidence type="ECO:0000259" key="3">
    <source>
        <dbReference type="PROSITE" id="PS50887"/>
    </source>
</evidence>
<dbReference type="SUPFAM" id="SSF55073">
    <property type="entry name" value="Nucleotide cyclase"/>
    <property type="match status" value="1"/>
</dbReference>
<dbReference type="InterPro" id="IPR043128">
    <property type="entry name" value="Rev_trsase/Diguanyl_cyclase"/>
</dbReference>
<dbReference type="PANTHER" id="PTHR44757">
    <property type="entry name" value="DIGUANYLATE CYCLASE DGCP"/>
    <property type="match status" value="1"/>
</dbReference>
<dbReference type="InterPro" id="IPR029787">
    <property type="entry name" value="Nucleotide_cyclase"/>
</dbReference>
<evidence type="ECO:0000259" key="2">
    <source>
        <dbReference type="PROSITE" id="PS50883"/>
    </source>
</evidence>
<protein>
    <submittedName>
        <fullName evidence="4">EAL domain-containing protein</fullName>
    </submittedName>
</protein>
<dbReference type="Gene3D" id="3.30.70.270">
    <property type="match status" value="1"/>
</dbReference>
<dbReference type="FunFam" id="3.20.20.450:FF:000001">
    <property type="entry name" value="Cyclic di-GMP phosphodiesterase yahA"/>
    <property type="match status" value="1"/>
</dbReference>
<dbReference type="Pfam" id="PF00990">
    <property type="entry name" value="GGDEF"/>
    <property type="match status" value="1"/>
</dbReference>
<dbReference type="Pfam" id="PF00563">
    <property type="entry name" value="EAL"/>
    <property type="match status" value="1"/>
</dbReference>
<dbReference type="PROSITE" id="PS50887">
    <property type="entry name" value="GGDEF"/>
    <property type="match status" value="1"/>
</dbReference>
<dbReference type="InterPro" id="IPR000014">
    <property type="entry name" value="PAS"/>
</dbReference>
<feature type="non-terminal residue" evidence="4">
    <location>
        <position position="1"/>
    </location>
</feature>
<feature type="domain" description="GGDEF" evidence="3">
    <location>
        <begin position="131"/>
        <end position="264"/>
    </location>
</feature>
<gene>
    <name evidence="4" type="ORF">HYY20_07610</name>
</gene>
<dbReference type="Gene3D" id="3.30.450.20">
    <property type="entry name" value="PAS domain"/>
    <property type="match status" value="1"/>
</dbReference>
<dbReference type="PROSITE" id="PS50883">
    <property type="entry name" value="EAL"/>
    <property type="match status" value="1"/>
</dbReference>
<sequence>RLAEEWFEAFQPLPGKLCCEIFQLKDPEKECVAFQVLKTGKTVRSDTLVRLSPGEDGERRYFYVIASPVKDAEGRVRQVIEVVVDITERKQVEEQLLHDAFHDALTGLPNRVLFVDHLGSAARRAKRHEDYLFAVLFLDLDRFEIVNDSLGHMTGDQLLIAVARRLEACLRPGDTVACLGGDEFAILLDDIKDVSDAVRVANRIQRELRVPFKLGRREVFTTVSLGIALSVTGYDRPEDLLRDADTAMHRARALGGARHEVFDAAMHARAVARLQVEADLRRAIERQEFLLYYQPIVLAASGTIISAEALVRWQHPERGLVPPMEFIPVAEETGIIMALGEWVLRAACAQNKAWQDAGLPPLYVSVNLSASQFKQRDLSAIITQALKETGLDPHWLQLELTESVVMGNAEEAIPTLRELKEIGVQLAIDDFGTGYSSLSYLKRFPFDTLKIDRSFVRDVPDAPDNVAIVTAVIALAHNLNLKVTAEGVETEDQLAFLRLHQCDGIQGYLFSRPVPSGEFVQLLQKGRGR</sequence>
<dbReference type="SMART" id="SM00052">
    <property type="entry name" value="EAL"/>
    <property type="match status" value="1"/>
</dbReference>
<dbReference type="Proteomes" id="UP000769766">
    <property type="component" value="Unassembled WGS sequence"/>
</dbReference>
<dbReference type="PROSITE" id="PS50113">
    <property type="entry name" value="PAC"/>
    <property type="match status" value="1"/>
</dbReference>
<dbReference type="EMBL" id="JACPRF010000230">
    <property type="protein sequence ID" value="MBI2876731.1"/>
    <property type="molecule type" value="Genomic_DNA"/>
</dbReference>
<dbReference type="NCBIfam" id="TIGR00254">
    <property type="entry name" value="GGDEF"/>
    <property type="match status" value="1"/>
</dbReference>
<evidence type="ECO:0000313" key="4">
    <source>
        <dbReference type="EMBL" id="MBI2876731.1"/>
    </source>
</evidence>
<reference evidence="4" key="1">
    <citation type="submission" date="2020-07" db="EMBL/GenBank/DDBJ databases">
        <title>Huge and variable diversity of episymbiotic CPR bacteria and DPANN archaea in groundwater ecosystems.</title>
        <authorList>
            <person name="He C.Y."/>
            <person name="Keren R."/>
            <person name="Whittaker M."/>
            <person name="Farag I.F."/>
            <person name="Doudna J."/>
            <person name="Cate J.H.D."/>
            <person name="Banfield J.F."/>
        </authorList>
    </citation>
    <scope>NUCLEOTIDE SEQUENCE</scope>
    <source>
        <strain evidence="4">NC_groundwater_672_Ag_B-0.1um_62_36</strain>
    </source>
</reference>
<dbReference type="Gene3D" id="3.20.20.450">
    <property type="entry name" value="EAL domain"/>
    <property type="match status" value="1"/>
</dbReference>